<name>A0ABQ3VLV7_9CHLR</name>
<feature type="transmembrane region" description="Helical" evidence="2">
    <location>
        <begin position="70"/>
        <end position="90"/>
    </location>
</feature>
<evidence type="ECO:0000256" key="2">
    <source>
        <dbReference type="SAM" id="Phobius"/>
    </source>
</evidence>
<dbReference type="RefSeq" id="WP_201364480.1">
    <property type="nucleotide sequence ID" value="NZ_BNJJ01000014.1"/>
</dbReference>
<gene>
    <name evidence="3" type="ORF">KSZ_48780</name>
</gene>
<evidence type="ECO:0000313" key="3">
    <source>
        <dbReference type="EMBL" id="GHO86872.1"/>
    </source>
</evidence>
<dbReference type="Proteomes" id="UP000635565">
    <property type="component" value="Unassembled WGS sequence"/>
</dbReference>
<evidence type="ECO:0000256" key="1">
    <source>
        <dbReference type="SAM" id="MobiDB-lite"/>
    </source>
</evidence>
<organism evidence="3 4">
    <name type="scientific">Dictyobacter formicarum</name>
    <dbReference type="NCBI Taxonomy" id="2778368"/>
    <lineage>
        <taxon>Bacteria</taxon>
        <taxon>Bacillati</taxon>
        <taxon>Chloroflexota</taxon>
        <taxon>Ktedonobacteria</taxon>
        <taxon>Ktedonobacterales</taxon>
        <taxon>Dictyobacteraceae</taxon>
        <taxon>Dictyobacter</taxon>
    </lineage>
</organism>
<feature type="region of interest" description="Disordered" evidence="1">
    <location>
        <begin position="1"/>
        <end position="28"/>
    </location>
</feature>
<sequence>MIPAPTQPPTQVVPSPNTTEQNAAAPPKVALTPARRRMGQAPLARAIKAILRPIFKLLYYTIRWMRSHKLVTLLAILLVLASIFGTNYLLTGQTPFSSDSSAAVQQSVQQNTQISPDVQNWLLALRSGDLNTMLNIQKSMGASTRPPDSALYVLQFSEKYAQVKWTGISVTGLNKAPDGMLDIFIEVDMSSTSTSSTTSSSNSIVLWHFTTMPTGHIFLIDYVSGRTA</sequence>
<keyword evidence="2" id="KW-0812">Transmembrane</keyword>
<accession>A0ABQ3VLV7</accession>
<keyword evidence="4" id="KW-1185">Reference proteome</keyword>
<keyword evidence="2" id="KW-1133">Transmembrane helix</keyword>
<feature type="compositionally biased region" description="Low complexity" evidence="1">
    <location>
        <begin position="9"/>
        <end position="19"/>
    </location>
</feature>
<reference evidence="3 4" key="1">
    <citation type="journal article" date="2021" name="Int. J. Syst. Evol. Microbiol.">
        <title>Reticulibacter mediterranei gen. nov., sp. nov., within the new family Reticulibacteraceae fam. nov., and Ktedonospora formicarum gen. nov., sp. nov., Ktedonobacter robiniae sp. nov., Dictyobacter formicarum sp. nov. and Dictyobacter arantiisoli sp. nov., belonging to the class Ktedonobacteria.</title>
        <authorList>
            <person name="Yabe S."/>
            <person name="Zheng Y."/>
            <person name="Wang C.M."/>
            <person name="Sakai Y."/>
            <person name="Abe K."/>
            <person name="Yokota A."/>
            <person name="Donadio S."/>
            <person name="Cavaletti L."/>
            <person name="Monciardini P."/>
        </authorList>
    </citation>
    <scope>NUCLEOTIDE SEQUENCE [LARGE SCALE GENOMIC DNA]</scope>
    <source>
        <strain evidence="3 4">SOSP1-9</strain>
    </source>
</reference>
<dbReference type="EMBL" id="BNJJ01000014">
    <property type="protein sequence ID" value="GHO86872.1"/>
    <property type="molecule type" value="Genomic_DNA"/>
</dbReference>
<comment type="caution">
    <text evidence="3">The sequence shown here is derived from an EMBL/GenBank/DDBJ whole genome shotgun (WGS) entry which is preliminary data.</text>
</comment>
<proteinExistence type="predicted"/>
<evidence type="ECO:0000313" key="4">
    <source>
        <dbReference type="Proteomes" id="UP000635565"/>
    </source>
</evidence>
<protein>
    <submittedName>
        <fullName evidence="3">Uncharacterized protein</fullName>
    </submittedName>
</protein>
<keyword evidence="2" id="KW-0472">Membrane</keyword>